<dbReference type="GO" id="GO:0034599">
    <property type="term" value="P:cellular response to oxidative stress"/>
    <property type="evidence" value="ECO:0007669"/>
    <property type="project" value="TreeGrafter"/>
</dbReference>
<dbReference type="RefSeq" id="WP_151674721.1">
    <property type="nucleotide sequence ID" value="NZ_BKCG01000006.1"/>
</dbReference>
<dbReference type="InterPro" id="IPR050924">
    <property type="entry name" value="Peroxiredoxin_BCP/PrxQ"/>
</dbReference>
<keyword evidence="8" id="KW-0676">Redox-active center</keyword>
<organism evidence="15 16">
    <name type="scientific">Patiriisocius marinus</name>
    <dbReference type="NCBI Taxonomy" id="1397112"/>
    <lineage>
        <taxon>Bacteria</taxon>
        <taxon>Pseudomonadati</taxon>
        <taxon>Bacteroidota</taxon>
        <taxon>Flavobacteriia</taxon>
        <taxon>Flavobacteriales</taxon>
        <taxon>Flavobacteriaceae</taxon>
        <taxon>Patiriisocius</taxon>
    </lineage>
</organism>
<dbReference type="CDD" id="cd03017">
    <property type="entry name" value="PRX_BCP"/>
    <property type="match status" value="1"/>
</dbReference>
<keyword evidence="6" id="KW-0560">Oxidoreductase</keyword>
<dbReference type="PANTHER" id="PTHR42801">
    <property type="entry name" value="THIOREDOXIN-DEPENDENT PEROXIDE REDUCTASE"/>
    <property type="match status" value="1"/>
</dbReference>
<evidence type="ECO:0000256" key="13">
    <source>
        <dbReference type="PIRSR" id="PIRSR000239-1"/>
    </source>
</evidence>
<comment type="similarity">
    <text evidence="10">Belongs to the peroxiredoxin family. BCP/PrxQ subfamily.</text>
</comment>
<feature type="domain" description="Thioredoxin" evidence="14">
    <location>
        <begin position="3"/>
        <end position="149"/>
    </location>
</feature>
<keyword evidence="4" id="KW-0575">Peroxidase</keyword>
<accession>A0A5J4J3B0</accession>
<evidence type="ECO:0000256" key="10">
    <source>
        <dbReference type="ARBA" id="ARBA00038489"/>
    </source>
</evidence>
<evidence type="ECO:0000256" key="12">
    <source>
        <dbReference type="ARBA" id="ARBA00049091"/>
    </source>
</evidence>
<evidence type="ECO:0000256" key="2">
    <source>
        <dbReference type="ARBA" id="ARBA00011245"/>
    </source>
</evidence>
<sequence>MSIEIGTKLPTFQLKDQNYELFNSSENKSENGLVIYFYPKNFTPQCTKEACSFRDSFEDFSNAGIKVIGISADSEQSHKKFAAKFNLPFTLLADTDKKVRKLFEVENAMFGLLPGRETFVFDANGILISKFKAMNAQPHIDGALKLLKK</sequence>
<dbReference type="InterPro" id="IPR013766">
    <property type="entry name" value="Thioredoxin_domain"/>
</dbReference>
<dbReference type="EMBL" id="BKCG01000006">
    <property type="protein sequence ID" value="GER60291.1"/>
    <property type="molecule type" value="Genomic_DNA"/>
</dbReference>
<keyword evidence="16" id="KW-1185">Reference proteome</keyword>
<dbReference type="FunFam" id="3.40.30.10:FF:000007">
    <property type="entry name" value="Thioredoxin-dependent thiol peroxidase"/>
    <property type="match status" value="1"/>
</dbReference>
<dbReference type="Proteomes" id="UP000326509">
    <property type="component" value="Unassembled WGS sequence"/>
</dbReference>
<feature type="active site" description="Cysteine sulfenic acid (-SOH) intermediate; for peroxidase activity" evidence="13">
    <location>
        <position position="46"/>
    </location>
</feature>
<evidence type="ECO:0000256" key="7">
    <source>
        <dbReference type="ARBA" id="ARBA00023157"/>
    </source>
</evidence>
<comment type="subunit">
    <text evidence="2">Monomer.</text>
</comment>
<dbReference type="InterPro" id="IPR036249">
    <property type="entry name" value="Thioredoxin-like_sf"/>
</dbReference>
<evidence type="ECO:0000256" key="5">
    <source>
        <dbReference type="ARBA" id="ARBA00022862"/>
    </source>
</evidence>
<dbReference type="PROSITE" id="PS51352">
    <property type="entry name" value="THIOREDOXIN_2"/>
    <property type="match status" value="1"/>
</dbReference>
<evidence type="ECO:0000256" key="1">
    <source>
        <dbReference type="ARBA" id="ARBA00003330"/>
    </source>
</evidence>
<evidence type="ECO:0000256" key="9">
    <source>
        <dbReference type="ARBA" id="ARBA00032824"/>
    </source>
</evidence>
<evidence type="ECO:0000256" key="8">
    <source>
        <dbReference type="ARBA" id="ARBA00023284"/>
    </source>
</evidence>
<dbReference type="GO" id="GO:0045454">
    <property type="term" value="P:cell redox homeostasis"/>
    <property type="evidence" value="ECO:0007669"/>
    <property type="project" value="TreeGrafter"/>
</dbReference>
<dbReference type="PIRSF" id="PIRSF000239">
    <property type="entry name" value="AHPC"/>
    <property type="match status" value="1"/>
</dbReference>
<dbReference type="EC" id="1.11.1.24" evidence="3"/>
<keyword evidence="7" id="KW-1015">Disulfide bond</keyword>
<dbReference type="SUPFAM" id="SSF52833">
    <property type="entry name" value="Thioredoxin-like"/>
    <property type="match status" value="1"/>
</dbReference>
<dbReference type="Gene3D" id="3.40.30.10">
    <property type="entry name" value="Glutaredoxin"/>
    <property type="match status" value="1"/>
</dbReference>
<gene>
    <name evidence="15" type="ORF">ULMA_23990</name>
</gene>
<evidence type="ECO:0000313" key="16">
    <source>
        <dbReference type="Proteomes" id="UP000326509"/>
    </source>
</evidence>
<dbReference type="GO" id="GO:0005737">
    <property type="term" value="C:cytoplasm"/>
    <property type="evidence" value="ECO:0007669"/>
    <property type="project" value="TreeGrafter"/>
</dbReference>
<proteinExistence type="inferred from homology"/>
<comment type="function">
    <text evidence="1">Thiol-specific peroxidase that catalyzes the reduction of hydrogen peroxide and organic hydroperoxides to water and alcohols, respectively. Plays a role in cell protection against oxidative stress by detoxifying peroxides and as sensor of hydrogen peroxide-mediated signaling events.</text>
</comment>
<reference evidence="15 16" key="1">
    <citation type="submission" date="2019-08" db="EMBL/GenBank/DDBJ databases">
        <title>Draft genome sequence of Ulvibacter marinus type strain NBRC 109484.</title>
        <authorList>
            <person name="Kawano K."/>
            <person name="Ushijima N."/>
            <person name="Kihara M."/>
            <person name="Itoh H."/>
        </authorList>
    </citation>
    <scope>NUCLEOTIDE SEQUENCE [LARGE SCALE GENOMIC DNA]</scope>
    <source>
        <strain evidence="15 16">NBRC 109484</strain>
    </source>
</reference>
<dbReference type="OrthoDB" id="9812811at2"/>
<protein>
    <recommendedName>
        <fullName evidence="3">thioredoxin-dependent peroxiredoxin</fullName>
        <ecNumber evidence="3">1.11.1.24</ecNumber>
    </recommendedName>
    <alternativeName>
        <fullName evidence="9">Thioredoxin peroxidase</fullName>
    </alternativeName>
    <alternativeName>
        <fullName evidence="11">Thioredoxin-dependent peroxiredoxin Bcp</fullName>
    </alternativeName>
</protein>
<dbReference type="GO" id="GO:0008379">
    <property type="term" value="F:thioredoxin peroxidase activity"/>
    <property type="evidence" value="ECO:0007669"/>
    <property type="project" value="TreeGrafter"/>
</dbReference>
<evidence type="ECO:0000256" key="6">
    <source>
        <dbReference type="ARBA" id="ARBA00023002"/>
    </source>
</evidence>
<evidence type="ECO:0000256" key="3">
    <source>
        <dbReference type="ARBA" id="ARBA00013017"/>
    </source>
</evidence>
<evidence type="ECO:0000259" key="14">
    <source>
        <dbReference type="PROSITE" id="PS51352"/>
    </source>
</evidence>
<dbReference type="Pfam" id="PF00578">
    <property type="entry name" value="AhpC-TSA"/>
    <property type="match status" value="1"/>
</dbReference>
<dbReference type="InterPro" id="IPR000866">
    <property type="entry name" value="AhpC/TSA"/>
</dbReference>
<comment type="caution">
    <text evidence="15">The sequence shown here is derived from an EMBL/GenBank/DDBJ whole genome shotgun (WGS) entry which is preliminary data.</text>
</comment>
<evidence type="ECO:0000313" key="15">
    <source>
        <dbReference type="EMBL" id="GER60291.1"/>
    </source>
</evidence>
<keyword evidence="5" id="KW-0049">Antioxidant</keyword>
<comment type="catalytic activity">
    <reaction evidence="12">
        <text>a hydroperoxide + [thioredoxin]-dithiol = an alcohol + [thioredoxin]-disulfide + H2O</text>
        <dbReference type="Rhea" id="RHEA:62620"/>
        <dbReference type="Rhea" id="RHEA-COMP:10698"/>
        <dbReference type="Rhea" id="RHEA-COMP:10700"/>
        <dbReference type="ChEBI" id="CHEBI:15377"/>
        <dbReference type="ChEBI" id="CHEBI:29950"/>
        <dbReference type="ChEBI" id="CHEBI:30879"/>
        <dbReference type="ChEBI" id="CHEBI:35924"/>
        <dbReference type="ChEBI" id="CHEBI:50058"/>
        <dbReference type="EC" id="1.11.1.24"/>
    </reaction>
</comment>
<dbReference type="PANTHER" id="PTHR42801:SF4">
    <property type="entry name" value="AHPC_TSA FAMILY PROTEIN"/>
    <property type="match status" value="1"/>
</dbReference>
<dbReference type="InterPro" id="IPR024706">
    <property type="entry name" value="Peroxiredoxin_AhpC-typ"/>
</dbReference>
<dbReference type="AlphaFoldDB" id="A0A5J4J3B0"/>
<evidence type="ECO:0000256" key="11">
    <source>
        <dbReference type="ARBA" id="ARBA00042639"/>
    </source>
</evidence>
<name>A0A5J4J3B0_9FLAO</name>
<evidence type="ECO:0000256" key="4">
    <source>
        <dbReference type="ARBA" id="ARBA00022559"/>
    </source>
</evidence>